<evidence type="ECO:0008006" key="3">
    <source>
        <dbReference type="Google" id="ProtNLM"/>
    </source>
</evidence>
<keyword evidence="2" id="KW-1185">Reference proteome</keyword>
<dbReference type="AlphaFoldDB" id="A0A6S7BN44"/>
<dbReference type="Proteomes" id="UP000494115">
    <property type="component" value="Unassembled WGS sequence"/>
</dbReference>
<evidence type="ECO:0000313" key="2">
    <source>
        <dbReference type="Proteomes" id="UP000494115"/>
    </source>
</evidence>
<gene>
    <name evidence="1" type="ORF">LMG28138_03644</name>
</gene>
<name>A0A6S7BN44_9BURK</name>
<accession>A0A6S7BN44</accession>
<sequence length="63" mass="6940">MTTDFVLDSLEQAPYARQPDSVGTLIHHSNKGSQYVNIRYSERLAEGGIEQSVGSRGTATRSR</sequence>
<reference evidence="1 2" key="1">
    <citation type="submission" date="2020-04" db="EMBL/GenBank/DDBJ databases">
        <authorList>
            <person name="De Canck E."/>
        </authorList>
    </citation>
    <scope>NUCLEOTIDE SEQUENCE [LARGE SCALE GENOMIC DNA]</scope>
    <source>
        <strain evidence="1 2">LMG 28138</strain>
    </source>
</reference>
<dbReference type="EMBL" id="CADIKM010000018">
    <property type="protein sequence ID" value="CAB3794048.1"/>
    <property type="molecule type" value="Genomic_DNA"/>
</dbReference>
<protein>
    <recommendedName>
        <fullName evidence="3">Integrase catalytic domain-containing protein</fullName>
    </recommendedName>
</protein>
<organism evidence="1 2">
    <name type="scientific">Pararobbsia alpina</name>
    <dbReference type="NCBI Taxonomy" id="621374"/>
    <lineage>
        <taxon>Bacteria</taxon>
        <taxon>Pseudomonadati</taxon>
        <taxon>Pseudomonadota</taxon>
        <taxon>Betaproteobacteria</taxon>
        <taxon>Burkholderiales</taxon>
        <taxon>Burkholderiaceae</taxon>
        <taxon>Pararobbsia</taxon>
    </lineage>
</organism>
<evidence type="ECO:0000313" key="1">
    <source>
        <dbReference type="EMBL" id="CAB3794048.1"/>
    </source>
</evidence>
<proteinExistence type="predicted"/>